<comment type="caution">
    <text evidence="2">The sequence shown here is derived from an EMBL/GenBank/DDBJ whole genome shotgun (WGS) entry which is preliminary data.</text>
</comment>
<protein>
    <submittedName>
        <fullName evidence="2">Uncharacterized protein</fullName>
    </submittedName>
</protein>
<proteinExistence type="predicted"/>
<feature type="region of interest" description="Disordered" evidence="1">
    <location>
        <begin position="1"/>
        <end position="30"/>
    </location>
</feature>
<reference evidence="2 3" key="1">
    <citation type="submission" date="2015-01" db="EMBL/GenBank/DDBJ databases">
        <title>Evolution of Trichinella species and genotypes.</title>
        <authorList>
            <person name="Korhonen P.K."/>
            <person name="Edoardo P."/>
            <person name="Giuseppe L.R."/>
            <person name="Gasser R.B."/>
        </authorList>
    </citation>
    <scope>NUCLEOTIDE SEQUENCE [LARGE SCALE GENOMIC DNA]</scope>
    <source>
        <strain evidence="2">ISS176</strain>
    </source>
</reference>
<dbReference type="AlphaFoldDB" id="A0A0V1GEY4"/>
<name>A0A0V1GEY4_TRIPS</name>
<dbReference type="Proteomes" id="UP000054826">
    <property type="component" value="Unassembled WGS sequence"/>
</dbReference>
<evidence type="ECO:0000256" key="1">
    <source>
        <dbReference type="SAM" id="MobiDB-lite"/>
    </source>
</evidence>
<sequence>MAQPLAHTFNPSGWNTDRPLKEAPMFESDV</sequence>
<dbReference type="EMBL" id="JYDV01003114">
    <property type="protein sequence ID" value="KRY96813.1"/>
    <property type="molecule type" value="Genomic_DNA"/>
</dbReference>
<evidence type="ECO:0000313" key="2">
    <source>
        <dbReference type="EMBL" id="KRY96813.1"/>
    </source>
</evidence>
<gene>
    <name evidence="2" type="ORF">T4C_951</name>
</gene>
<organism evidence="2 3">
    <name type="scientific">Trichinella pseudospiralis</name>
    <name type="common">Parasitic roundworm</name>
    <dbReference type="NCBI Taxonomy" id="6337"/>
    <lineage>
        <taxon>Eukaryota</taxon>
        <taxon>Metazoa</taxon>
        <taxon>Ecdysozoa</taxon>
        <taxon>Nematoda</taxon>
        <taxon>Enoplea</taxon>
        <taxon>Dorylaimia</taxon>
        <taxon>Trichinellida</taxon>
        <taxon>Trichinellidae</taxon>
        <taxon>Trichinella</taxon>
    </lineage>
</organism>
<accession>A0A0V1GEY4</accession>
<evidence type="ECO:0000313" key="3">
    <source>
        <dbReference type="Proteomes" id="UP000054826"/>
    </source>
</evidence>